<dbReference type="EMBL" id="BDGG01000014">
    <property type="protein sequence ID" value="GAV07030.1"/>
    <property type="molecule type" value="Genomic_DNA"/>
</dbReference>
<gene>
    <name evidence="1" type="primary">RvY_16920-1</name>
    <name evidence="1" type="synonym">RvY_16920.1</name>
    <name evidence="1" type="ORF">RvY_16920</name>
</gene>
<name>A0A1D1W088_RAMVA</name>
<evidence type="ECO:0000313" key="1">
    <source>
        <dbReference type="EMBL" id="GAV07030.1"/>
    </source>
</evidence>
<reference evidence="1 2" key="1">
    <citation type="journal article" date="2016" name="Nat. Commun.">
        <title>Extremotolerant tardigrade genome and improved radiotolerance of human cultured cells by tardigrade-unique protein.</title>
        <authorList>
            <person name="Hashimoto T."/>
            <person name="Horikawa D.D."/>
            <person name="Saito Y."/>
            <person name="Kuwahara H."/>
            <person name="Kozuka-Hata H."/>
            <person name="Shin-I T."/>
            <person name="Minakuchi Y."/>
            <person name="Ohishi K."/>
            <person name="Motoyama A."/>
            <person name="Aizu T."/>
            <person name="Enomoto A."/>
            <person name="Kondo K."/>
            <person name="Tanaka S."/>
            <person name="Hara Y."/>
            <person name="Koshikawa S."/>
            <person name="Sagara H."/>
            <person name="Miura T."/>
            <person name="Yokobori S."/>
            <person name="Miyagawa K."/>
            <person name="Suzuki Y."/>
            <person name="Kubo T."/>
            <person name="Oyama M."/>
            <person name="Kohara Y."/>
            <person name="Fujiyama A."/>
            <person name="Arakawa K."/>
            <person name="Katayama T."/>
            <person name="Toyoda A."/>
            <person name="Kunieda T."/>
        </authorList>
    </citation>
    <scope>NUCLEOTIDE SEQUENCE [LARGE SCALE GENOMIC DNA]</scope>
    <source>
        <strain evidence="1 2">YOKOZUNA-1</strain>
    </source>
</reference>
<proteinExistence type="predicted"/>
<sequence>MVKGVGFVMFGKKHFESFLEHVHKFAAQQKSTAGGKLTNVPTTEAQFKGKFTAALDNRLKSIDKNSIITVREDEDL</sequence>
<organism evidence="1 2">
    <name type="scientific">Ramazzottius varieornatus</name>
    <name type="common">Water bear</name>
    <name type="synonym">Tardigrade</name>
    <dbReference type="NCBI Taxonomy" id="947166"/>
    <lineage>
        <taxon>Eukaryota</taxon>
        <taxon>Metazoa</taxon>
        <taxon>Ecdysozoa</taxon>
        <taxon>Tardigrada</taxon>
        <taxon>Eutardigrada</taxon>
        <taxon>Parachela</taxon>
        <taxon>Hypsibioidea</taxon>
        <taxon>Ramazzottiidae</taxon>
        <taxon>Ramazzottius</taxon>
    </lineage>
</organism>
<dbReference type="AlphaFoldDB" id="A0A1D1W088"/>
<accession>A0A1D1W088</accession>
<protein>
    <submittedName>
        <fullName evidence="1">Uncharacterized protein</fullName>
    </submittedName>
</protein>
<evidence type="ECO:0000313" key="2">
    <source>
        <dbReference type="Proteomes" id="UP000186922"/>
    </source>
</evidence>
<dbReference type="Proteomes" id="UP000186922">
    <property type="component" value="Unassembled WGS sequence"/>
</dbReference>
<keyword evidence="2" id="KW-1185">Reference proteome</keyword>
<comment type="caution">
    <text evidence="1">The sequence shown here is derived from an EMBL/GenBank/DDBJ whole genome shotgun (WGS) entry which is preliminary data.</text>
</comment>